<name>A0A1L9TJL7_9EURO</name>
<accession>A0A1L9TJL7</accession>
<gene>
    <name evidence="2" type="ORF">ASPSYDRAFT_885883</name>
</gene>
<reference evidence="3" key="1">
    <citation type="journal article" date="2017" name="Genome Biol.">
        <title>Comparative genomics reveals high biological diversity and specific adaptations in the industrially and medically important fungal genus Aspergillus.</title>
        <authorList>
            <person name="de Vries R.P."/>
            <person name="Riley R."/>
            <person name="Wiebenga A."/>
            <person name="Aguilar-Osorio G."/>
            <person name="Amillis S."/>
            <person name="Uchima C.A."/>
            <person name="Anderluh G."/>
            <person name="Asadollahi M."/>
            <person name="Askin M."/>
            <person name="Barry K."/>
            <person name="Battaglia E."/>
            <person name="Bayram O."/>
            <person name="Benocci T."/>
            <person name="Braus-Stromeyer S.A."/>
            <person name="Caldana C."/>
            <person name="Canovas D."/>
            <person name="Cerqueira G.C."/>
            <person name="Chen F."/>
            <person name="Chen W."/>
            <person name="Choi C."/>
            <person name="Clum A."/>
            <person name="Dos Santos R.A."/>
            <person name="Damasio A.R."/>
            <person name="Diallinas G."/>
            <person name="Emri T."/>
            <person name="Fekete E."/>
            <person name="Flipphi M."/>
            <person name="Freyberg S."/>
            <person name="Gallo A."/>
            <person name="Gournas C."/>
            <person name="Habgood R."/>
            <person name="Hainaut M."/>
            <person name="Harispe M.L."/>
            <person name="Henrissat B."/>
            <person name="Hilden K.S."/>
            <person name="Hope R."/>
            <person name="Hossain A."/>
            <person name="Karabika E."/>
            <person name="Karaffa L."/>
            <person name="Karanyi Z."/>
            <person name="Krasevec N."/>
            <person name="Kuo A."/>
            <person name="Kusch H."/>
            <person name="LaButti K."/>
            <person name="Lagendijk E.L."/>
            <person name="Lapidus A."/>
            <person name="Levasseur A."/>
            <person name="Lindquist E."/>
            <person name="Lipzen A."/>
            <person name="Logrieco A.F."/>
            <person name="MacCabe A."/>
            <person name="Maekelae M.R."/>
            <person name="Malavazi I."/>
            <person name="Melin P."/>
            <person name="Meyer V."/>
            <person name="Mielnichuk N."/>
            <person name="Miskei M."/>
            <person name="Molnar A.P."/>
            <person name="Mule G."/>
            <person name="Ngan C.Y."/>
            <person name="Orejas M."/>
            <person name="Orosz E."/>
            <person name="Ouedraogo J.P."/>
            <person name="Overkamp K.M."/>
            <person name="Park H.-S."/>
            <person name="Perrone G."/>
            <person name="Piumi F."/>
            <person name="Punt P.J."/>
            <person name="Ram A.F."/>
            <person name="Ramon A."/>
            <person name="Rauscher S."/>
            <person name="Record E."/>
            <person name="Riano-Pachon D.M."/>
            <person name="Robert V."/>
            <person name="Roehrig J."/>
            <person name="Ruller R."/>
            <person name="Salamov A."/>
            <person name="Salih N.S."/>
            <person name="Samson R.A."/>
            <person name="Sandor E."/>
            <person name="Sanguinetti M."/>
            <person name="Schuetze T."/>
            <person name="Sepcic K."/>
            <person name="Shelest E."/>
            <person name="Sherlock G."/>
            <person name="Sophianopoulou V."/>
            <person name="Squina F.M."/>
            <person name="Sun H."/>
            <person name="Susca A."/>
            <person name="Todd R.B."/>
            <person name="Tsang A."/>
            <person name="Unkles S.E."/>
            <person name="van de Wiele N."/>
            <person name="van Rossen-Uffink D."/>
            <person name="Oliveira J.V."/>
            <person name="Vesth T.C."/>
            <person name="Visser J."/>
            <person name="Yu J.-H."/>
            <person name="Zhou M."/>
            <person name="Andersen M.R."/>
            <person name="Archer D.B."/>
            <person name="Baker S.E."/>
            <person name="Benoit I."/>
            <person name="Brakhage A.A."/>
            <person name="Braus G.H."/>
            <person name="Fischer R."/>
            <person name="Frisvad J.C."/>
            <person name="Goldman G.H."/>
            <person name="Houbraken J."/>
            <person name="Oakley B."/>
            <person name="Pocsi I."/>
            <person name="Scazzocchio C."/>
            <person name="Seiboth B."/>
            <person name="vanKuyk P.A."/>
            <person name="Wortman J."/>
            <person name="Dyer P.S."/>
            <person name="Grigoriev I.V."/>
        </authorList>
    </citation>
    <scope>NUCLEOTIDE SEQUENCE [LARGE SCALE GENOMIC DNA]</scope>
    <source>
        <strain evidence="3">CBS 593.65</strain>
    </source>
</reference>
<dbReference type="Proteomes" id="UP000184356">
    <property type="component" value="Unassembled WGS sequence"/>
</dbReference>
<dbReference type="GeneID" id="63768103"/>
<evidence type="ECO:0000313" key="2">
    <source>
        <dbReference type="EMBL" id="OJJ59616.1"/>
    </source>
</evidence>
<proteinExistence type="predicted"/>
<dbReference type="EMBL" id="KV878585">
    <property type="protein sequence ID" value="OJJ59616.1"/>
    <property type="molecule type" value="Genomic_DNA"/>
</dbReference>
<sequence>MSSNISGDENDDDIVQQATKRINEYNYLPITDRDWSRKADLISTLNAFIKFLSQSGKISVAKDVVQARTDGLMIYTRFTNTLVTGVLFPMKSQSKGSSVAASPVLAGVGMLITAKTKTPVVLRLPISSHSHMEPGSRERHQKLPSQKPGKYYRGVFPVFDESDSALVQATIFAMALL</sequence>
<protein>
    <submittedName>
        <fullName evidence="2">Uncharacterized protein</fullName>
    </submittedName>
</protein>
<dbReference type="AlphaFoldDB" id="A0A1L9TJL7"/>
<organism evidence="2 3">
    <name type="scientific">Aspergillus sydowii CBS 593.65</name>
    <dbReference type="NCBI Taxonomy" id="1036612"/>
    <lineage>
        <taxon>Eukaryota</taxon>
        <taxon>Fungi</taxon>
        <taxon>Dikarya</taxon>
        <taxon>Ascomycota</taxon>
        <taxon>Pezizomycotina</taxon>
        <taxon>Eurotiomycetes</taxon>
        <taxon>Eurotiomycetidae</taxon>
        <taxon>Eurotiales</taxon>
        <taxon>Aspergillaceae</taxon>
        <taxon>Aspergillus</taxon>
        <taxon>Aspergillus subgen. Nidulantes</taxon>
    </lineage>
</organism>
<dbReference type="VEuPathDB" id="FungiDB:ASPSYDRAFT_885883"/>
<evidence type="ECO:0000313" key="3">
    <source>
        <dbReference type="Proteomes" id="UP000184356"/>
    </source>
</evidence>
<dbReference type="OrthoDB" id="2104739at2759"/>
<evidence type="ECO:0000256" key="1">
    <source>
        <dbReference type="SAM" id="MobiDB-lite"/>
    </source>
</evidence>
<keyword evidence="3" id="KW-1185">Reference proteome</keyword>
<dbReference type="RefSeq" id="XP_040703422.1">
    <property type="nucleotide sequence ID" value="XM_040852030.1"/>
</dbReference>
<feature type="region of interest" description="Disordered" evidence="1">
    <location>
        <begin position="128"/>
        <end position="148"/>
    </location>
</feature>